<evidence type="ECO:0000313" key="1">
    <source>
        <dbReference type="EMBL" id="CAK9112918.1"/>
    </source>
</evidence>
<proteinExistence type="predicted"/>
<keyword evidence="2" id="KW-1185">Reference proteome</keyword>
<comment type="caution">
    <text evidence="1">The sequence shown here is derived from an EMBL/GenBank/DDBJ whole genome shotgun (WGS) entry which is preliminary data.</text>
</comment>
<organism evidence="1 2">
    <name type="scientific">Durusdinium trenchii</name>
    <dbReference type="NCBI Taxonomy" id="1381693"/>
    <lineage>
        <taxon>Eukaryota</taxon>
        <taxon>Sar</taxon>
        <taxon>Alveolata</taxon>
        <taxon>Dinophyceae</taxon>
        <taxon>Suessiales</taxon>
        <taxon>Symbiodiniaceae</taxon>
        <taxon>Durusdinium</taxon>
    </lineage>
</organism>
<accession>A0ABP0SKJ4</accession>
<evidence type="ECO:0000313" key="2">
    <source>
        <dbReference type="Proteomes" id="UP001642464"/>
    </source>
</evidence>
<protein>
    <submittedName>
        <fullName evidence="1">Uncharacterized protein</fullName>
    </submittedName>
</protein>
<sequence length="178" mass="18098">MDPKTDPWSPDDSWLAWLAPLAPCALSAMGELSSLTGDVGPAFPVVIPVGRAGTAVEEAVDAATTTTPAKVSEEGPEAEAAMWKALGDVVTTRLRLAADRVSKGPPQPAAPPFTSASALPPVGPGLGMGALPPVPVSGAGPGPWGTPPPLPPVVAPACCPPWWSVMPRRSTEALRSFL</sequence>
<reference evidence="1 2" key="1">
    <citation type="submission" date="2024-02" db="EMBL/GenBank/DDBJ databases">
        <authorList>
            <person name="Chen Y."/>
            <person name="Shah S."/>
            <person name="Dougan E. K."/>
            <person name="Thang M."/>
            <person name="Chan C."/>
        </authorList>
    </citation>
    <scope>NUCLEOTIDE SEQUENCE [LARGE SCALE GENOMIC DNA]</scope>
</reference>
<dbReference type="EMBL" id="CAXAMM010044051">
    <property type="protein sequence ID" value="CAK9112918.1"/>
    <property type="molecule type" value="Genomic_DNA"/>
</dbReference>
<gene>
    <name evidence="1" type="ORF">SCF082_LOCUS52350</name>
</gene>
<dbReference type="Proteomes" id="UP001642464">
    <property type="component" value="Unassembled WGS sequence"/>
</dbReference>
<name>A0ABP0SKJ4_9DINO</name>